<organism evidence="5 6">
    <name type="scientific">Megalurothrips usitatus</name>
    <name type="common">bean blossom thrips</name>
    <dbReference type="NCBI Taxonomy" id="439358"/>
    <lineage>
        <taxon>Eukaryota</taxon>
        <taxon>Metazoa</taxon>
        <taxon>Ecdysozoa</taxon>
        <taxon>Arthropoda</taxon>
        <taxon>Hexapoda</taxon>
        <taxon>Insecta</taxon>
        <taxon>Pterygota</taxon>
        <taxon>Neoptera</taxon>
        <taxon>Paraneoptera</taxon>
        <taxon>Thysanoptera</taxon>
        <taxon>Terebrantia</taxon>
        <taxon>Thripoidea</taxon>
        <taxon>Thripidae</taxon>
        <taxon>Megalurothrips</taxon>
    </lineage>
</organism>
<feature type="chain" id="PRO_5043731463" description="Carboxylesterase type B domain-containing protein" evidence="3">
    <location>
        <begin position="44"/>
        <end position="656"/>
    </location>
</feature>
<dbReference type="Gene3D" id="3.40.50.1820">
    <property type="entry name" value="alpha/beta hydrolase"/>
    <property type="match status" value="1"/>
</dbReference>
<evidence type="ECO:0000256" key="3">
    <source>
        <dbReference type="SAM" id="SignalP"/>
    </source>
</evidence>
<comment type="caution">
    <text evidence="5">The sequence shown here is derived from an EMBL/GenBank/DDBJ whole genome shotgun (WGS) entry which is preliminary data.</text>
</comment>
<dbReference type="Proteomes" id="UP001075354">
    <property type="component" value="Chromosome 2"/>
</dbReference>
<evidence type="ECO:0000313" key="5">
    <source>
        <dbReference type="EMBL" id="KAJ1530586.1"/>
    </source>
</evidence>
<evidence type="ECO:0000256" key="2">
    <source>
        <dbReference type="SAM" id="MobiDB-lite"/>
    </source>
</evidence>
<dbReference type="InterPro" id="IPR050309">
    <property type="entry name" value="Type-B_Carboxylest/Lipase"/>
</dbReference>
<dbReference type="PANTHER" id="PTHR11559">
    <property type="entry name" value="CARBOXYLESTERASE"/>
    <property type="match status" value="1"/>
</dbReference>
<feature type="domain" description="Carboxylesterase type B" evidence="4">
    <location>
        <begin position="55"/>
        <end position="583"/>
    </location>
</feature>
<evidence type="ECO:0000313" key="6">
    <source>
        <dbReference type="Proteomes" id="UP001075354"/>
    </source>
</evidence>
<feature type="region of interest" description="Disordered" evidence="2">
    <location>
        <begin position="625"/>
        <end position="656"/>
    </location>
</feature>
<dbReference type="PROSITE" id="PS00941">
    <property type="entry name" value="CARBOXYLESTERASE_B_2"/>
    <property type="match status" value="1"/>
</dbReference>
<dbReference type="InterPro" id="IPR019819">
    <property type="entry name" value="Carboxylesterase_B_CS"/>
</dbReference>
<keyword evidence="6" id="KW-1185">Reference proteome</keyword>
<reference evidence="5" key="1">
    <citation type="submission" date="2022-12" db="EMBL/GenBank/DDBJ databases">
        <title>Chromosome-level genome assembly of the bean flower thrips Megalurothrips usitatus.</title>
        <authorList>
            <person name="Ma L."/>
            <person name="Liu Q."/>
            <person name="Li H."/>
            <person name="Cai W."/>
        </authorList>
    </citation>
    <scope>NUCLEOTIDE SEQUENCE</scope>
    <source>
        <strain evidence="5">Cailab_2022a</strain>
    </source>
</reference>
<gene>
    <name evidence="5" type="ORF">ONE63_005468</name>
</gene>
<protein>
    <recommendedName>
        <fullName evidence="4">Carboxylesterase type B domain-containing protein</fullName>
    </recommendedName>
</protein>
<sequence>MGKPELRPAPSPAPPPSPRRVASLPLLALAAAAASLAAPSAWAAAPPVFCELPGLGVLRGTSERGADNATFAAFQGVPYAQPPLGAGRFQPALPGGRFMFLDARSQRLPCPYINGRGLVIGSEDCLYLSVYTPQVDEDLALPVLVVLPGDDWTRGYAGRWQPHRLVGQGRGLVVVTVQSRLGALGFLSTGDAAAPGNLGLKDERLALEWVRKHIRAFGGDPQSVTVAGVGAGAAAAMLHALSSPGLLQRAIAVSGSALSPWSLADNTQQDVAAPVRRLAEAVGCDCRPVGANLNASAAANATATSAANAYTAANASGNANATIADGLNVTAVRYANLSEILECLRAKPVADIVYGTARLQGWAGLPPSPFGPVVERGAGGFLTETPRQLWARWAANSSVPILIGLARSEGLQTLGVPPSGGLLNSSALLGQLDADWARLAPPLLAFNTTAEAGRRAAAEQLRRRYLGAAAPAAARDGLLRLFADRHIVVPVLRAAALHAAKHPVYLYRFAWNAAQGAPPTAASGPAGGSDAQFLLMRPQPGEAVRYPAQSAMASDIVAVWASFIATGVPVVGNTTLPRVTSQNLASSELPYVELVQPGVQAQGNWSVGELFAFWDGLPLLENQKPPRYDYSPSRGPCRAVPPAVMPSGCRQPRPRR</sequence>
<proteinExistence type="predicted"/>
<evidence type="ECO:0000259" key="4">
    <source>
        <dbReference type="Pfam" id="PF00135"/>
    </source>
</evidence>
<keyword evidence="3" id="KW-0732">Signal</keyword>
<dbReference type="Pfam" id="PF00135">
    <property type="entry name" value="COesterase"/>
    <property type="match status" value="1"/>
</dbReference>
<dbReference type="InterPro" id="IPR029058">
    <property type="entry name" value="AB_hydrolase_fold"/>
</dbReference>
<accession>A0AAV7Y0G2</accession>
<dbReference type="AlphaFoldDB" id="A0AAV7Y0G2"/>
<dbReference type="InterPro" id="IPR002018">
    <property type="entry name" value="CarbesteraseB"/>
</dbReference>
<dbReference type="EMBL" id="JAPTSV010000002">
    <property type="protein sequence ID" value="KAJ1530586.1"/>
    <property type="molecule type" value="Genomic_DNA"/>
</dbReference>
<dbReference type="SUPFAM" id="SSF53474">
    <property type="entry name" value="alpha/beta-Hydrolases"/>
    <property type="match status" value="1"/>
</dbReference>
<keyword evidence="1" id="KW-0325">Glycoprotein</keyword>
<feature type="signal peptide" evidence="3">
    <location>
        <begin position="1"/>
        <end position="43"/>
    </location>
</feature>
<evidence type="ECO:0000256" key="1">
    <source>
        <dbReference type="ARBA" id="ARBA00023180"/>
    </source>
</evidence>
<name>A0AAV7Y0G2_9NEOP</name>